<protein>
    <submittedName>
        <fullName evidence="3">PorT family protein</fullName>
    </submittedName>
</protein>
<feature type="signal peptide" evidence="1">
    <location>
        <begin position="1"/>
        <end position="31"/>
    </location>
</feature>
<name>A0A4R1B3F0_9BACT</name>
<dbReference type="Pfam" id="PF13568">
    <property type="entry name" value="OMP_b-brl_2"/>
    <property type="match status" value="1"/>
</dbReference>
<feature type="chain" id="PRO_5020871380" evidence="1">
    <location>
        <begin position="32"/>
        <end position="206"/>
    </location>
</feature>
<dbReference type="OrthoDB" id="947434at2"/>
<dbReference type="InterPro" id="IPR025665">
    <property type="entry name" value="Beta-barrel_OMP_2"/>
</dbReference>
<keyword evidence="4" id="KW-1185">Reference proteome</keyword>
<proteinExistence type="predicted"/>
<feature type="domain" description="Outer membrane protein beta-barrel" evidence="2">
    <location>
        <begin position="30"/>
        <end position="184"/>
    </location>
</feature>
<dbReference type="Proteomes" id="UP000295334">
    <property type="component" value="Unassembled WGS sequence"/>
</dbReference>
<reference evidence="3 4" key="1">
    <citation type="submission" date="2019-03" db="EMBL/GenBank/DDBJ databases">
        <authorList>
            <person name="Kim M.K.M."/>
        </authorList>
    </citation>
    <scope>NUCLEOTIDE SEQUENCE [LARGE SCALE GENOMIC DNA]</scope>
    <source>
        <strain evidence="3 4">17J68-12</strain>
    </source>
</reference>
<evidence type="ECO:0000313" key="3">
    <source>
        <dbReference type="EMBL" id="TCJ12010.1"/>
    </source>
</evidence>
<evidence type="ECO:0000259" key="2">
    <source>
        <dbReference type="Pfam" id="PF13568"/>
    </source>
</evidence>
<organism evidence="3 4">
    <name type="scientific">Flaviaesturariibacter flavus</name>
    <dbReference type="NCBI Taxonomy" id="2502780"/>
    <lineage>
        <taxon>Bacteria</taxon>
        <taxon>Pseudomonadati</taxon>
        <taxon>Bacteroidota</taxon>
        <taxon>Chitinophagia</taxon>
        <taxon>Chitinophagales</taxon>
        <taxon>Chitinophagaceae</taxon>
        <taxon>Flaviaestuariibacter</taxon>
    </lineage>
</organism>
<gene>
    <name evidence="3" type="ORF">EPD60_15750</name>
</gene>
<sequence length="206" mass="22502">MNLDRDAKTTSMKGKWLLLSAALFSAQAVFAQFHFGVKGGVNLSKVEGQSFKEGFNTGYHLGGFAEIGLGKKFGIQPEVLFNQYQSRYDTSFRQVYSNAFSDATSGNVKLNYLSIPILLNYKLGSVFSLQAGPQFGVLINKDENLLQNGSNAFKRGDFSLLGGAQIALSKLRFSGRYAVGLNNINDIGTTSKWKNQAIQLSVGFTL</sequence>
<keyword evidence="1" id="KW-0732">Signal</keyword>
<evidence type="ECO:0000313" key="4">
    <source>
        <dbReference type="Proteomes" id="UP000295334"/>
    </source>
</evidence>
<dbReference type="EMBL" id="SJZI01000052">
    <property type="protein sequence ID" value="TCJ12010.1"/>
    <property type="molecule type" value="Genomic_DNA"/>
</dbReference>
<dbReference type="AlphaFoldDB" id="A0A4R1B3F0"/>
<accession>A0A4R1B3F0</accession>
<evidence type="ECO:0000256" key="1">
    <source>
        <dbReference type="SAM" id="SignalP"/>
    </source>
</evidence>
<comment type="caution">
    <text evidence="3">The sequence shown here is derived from an EMBL/GenBank/DDBJ whole genome shotgun (WGS) entry which is preliminary data.</text>
</comment>